<keyword evidence="2" id="KW-0238">DNA-binding</keyword>
<dbReference type="RefSeq" id="WP_138097904.1">
    <property type="nucleotide sequence ID" value="NZ_CP040428.1"/>
</dbReference>
<name>A0A4P8YP55_9ENTR</name>
<dbReference type="SUPFAM" id="SSF47598">
    <property type="entry name" value="Ribbon-helix-helix"/>
    <property type="match status" value="1"/>
</dbReference>
<dbReference type="AlphaFoldDB" id="A0A4P8YP55"/>
<dbReference type="GO" id="GO:0006355">
    <property type="term" value="P:regulation of DNA-templated transcription"/>
    <property type="evidence" value="ECO:0007669"/>
    <property type="project" value="InterPro"/>
</dbReference>
<keyword evidence="3" id="KW-1185">Reference proteome</keyword>
<dbReference type="Gene3D" id="1.10.1220.10">
    <property type="entry name" value="Met repressor-like"/>
    <property type="match status" value="1"/>
</dbReference>
<feature type="domain" description="Arc-like DNA binding" evidence="1">
    <location>
        <begin position="5"/>
        <end position="46"/>
    </location>
</feature>
<proteinExistence type="predicted"/>
<dbReference type="GO" id="GO:0043565">
    <property type="term" value="F:sequence-specific DNA binding"/>
    <property type="evidence" value="ECO:0007669"/>
    <property type="project" value="UniProtKB-ARBA"/>
</dbReference>
<dbReference type="InterPro" id="IPR013321">
    <property type="entry name" value="Arc_rbn_hlx_hlx"/>
</dbReference>
<dbReference type="EMBL" id="CP040428">
    <property type="protein sequence ID" value="QCT21748.1"/>
    <property type="molecule type" value="Genomic_DNA"/>
</dbReference>
<evidence type="ECO:0000259" key="1">
    <source>
        <dbReference type="Pfam" id="PF03869"/>
    </source>
</evidence>
<sequence>MKGARNIAPFGLRMPDEIREAVQQRAKNNGRSMNAEIVKILQDALEGDELPPSYHSDAPTEVNESQMEFYSQPREEQLKQLEKIDPLQAAIERISDNYSKKMMDDVKKAIQEFNKKPT</sequence>
<protein>
    <submittedName>
        <fullName evidence="2">Arc family DNA-binding protein</fullName>
    </submittedName>
</protein>
<dbReference type="InterPro" id="IPR005569">
    <property type="entry name" value="Arc_DNA-bd_dom"/>
</dbReference>
<evidence type="ECO:0000313" key="3">
    <source>
        <dbReference type="Proteomes" id="UP000302163"/>
    </source>
</evidence>
<dbReference type="Pfam" id="PF03869">
    <property type="entry name" value="Arc"/>
    <property type="match status" value="1"/>
</dbReference>
<organism evidence="2 3">
    <name type="scientific">Jejubacter calystegiae</name>
    <dbReference type="NCBI Taxonomy" id="2579935"/>
    <lineage>
        <taxon>Bacteria</taxon>
        <taxon>Pseudomonadati</taxon>
        <taxon>Pseudomonadota</taxon>
        <taxon>Gammaproteobacteria</taxon>
        <taxon>Enterobacterales</taxon>
        <taxon>Enterobacteriaceae</taxon>
        <taxon>Jejubacter</taxon>
    </lineage>
</organism>
<dbReference type="KEGG" id="izh:FEM41_19875"/>
<accession>A0A4P8YP55</accession>
<dbReference type="InterPro" id="IPR010985">
    <property type="entry name" value="Ribbon_hlx_hlx"/>
</dbReference>
<gene>
    <name evidence="2" type="ORF">FEM41_19875</name>
</gene>
<reference evidence="2 3" key="1">
    <citation type="submission" date="2019-05" db="EMBL/GenBank/DDBJ databases">
        <title>Complete genome sequence of Izhakiella calystegiae KSNA2, an endophyte isolated from beach morning glory (Calystegia soldanella).</title>
        <authorList>
            <person name="Jiang L."/>
            <person name="Jeong J.C."/>
            <person name="Kim C.Y."/>
            <person name="Kim D.H."/>
            <person name="Kim S.W."/>
            <person name="Lee j."/>
        </authorList>
    </citation>
    <scope>NUCLEOTIDE SEQUENCE [LARGE SCALE GENOMIC DNA]</scope>
    <source>
        <strain evidence="2 3">KSNA2</strain>
    </source>
</reference>
<dbReference type="Proteomes" id="UP000302163">
    <property type="component" value="Chromosome"/>
</dbReference>
<dbReference type="OrthoDB" id="7029768at2"/>
<evidence type="ECO:0000313" key="2">
    <source>
        <dbReference type="EMBL" id="QCT21748.1"/>
    </source>
</evidence>